<dbReference type="AlphaFoldDB" id="A0A927MQA2"/>
<reference evidence="1" key="1">
    <citation type="submission" date="2020-10" db="EMBL/GenBank/DDBJ databases">
        <title>Sequencing the genomes of 1000 actinobacteria strains.</title>
        <authorList>
            <person name="Klenk H.-P."/>
        </authorList>
    </citation>
    <scope>NUCLEOTIDE SEQUENCE</scope>
    <source>
        <strain evidence="1">DSM 45354</strain>
    </source>
</reference>
<dbReference type="Gene3D" id="1.20.120.330">
    <property type="entry name" value="Nucleotidyltransferases domain 2"/>
    <property type="match status" value="1"/>
</dbReference>
<dbReference type="EMBL" id="JADBEM010000001">
    <property type="protein sequence ID" value="MBE1604376.1"/>
    <property type="molecule type" value="Genomic_DNA"/>
</dbReference>
<protein>
    <recommendedName>
        <fullName evidence="3">Oxalate:formate antiporter</fullName>
    </recommendedName>
</protein>
<gene>
    <name evidence="1" type="ORF">HEB94_001224</name>
</gene>
<evidence type="ECO:0000313" key="1">
    <source>
        <dbReference type="EMBL" id="MBE1604376.1"/>
    </source>
</evidence>
<dbReference type="Proteomes" id="UP000638648">
    <property type="component" value="Unassembled WGS sequence"/>
</dbReference>
<dbReference type="InterPro" id="IPR043519">
    <property type="entry name" value="NT_sf"/>
</dbReference>
<comment type="caution">
    <text evidence="1">The sequence shown here is derived from an EMBL/GenBank/DDBJ whole genome shotgun (WGS) entry which is preliminary data.</text>
</comment>
<proteinExistence type="predicted"/>
<organism evidence="1 2">
    <name type="scientific">Actinopolymorpha pittospori</name>
    <dbReference type="NCBI Taxonomy" id="648752"/>
    <lineage>
        <taxon>Bacteria</taxon>
        <taxon>Bacillati</taxon>
        <taxon>Actinomycetota</taxon>
        <taxon>Actinomycetes</taxon>
        <taxon>Propionibacteriales</taxon>
        <taxon>Actinopolymorphaceae</taxon>
        <taxon>Actinopolymorpha</taxon>
    </lineage>
</organism>
<name>A0A927MQA2_9ACTN</name>
<keyword evidence="2" id="KW-1185">Reference proteome</keyword>
<evidence type="ECO:0008006" key="3">
    <source>
        <dbReference type="Google" id="ProtNLM"/>
    </source>
</evidence>
<evidence type="ECO:0000313" key="2">
    <source>
        <dbReference type="Proteomes" id="UP000638648"/>
    </source>
</evidence>
<dbReference type="SUPFAM" id="SSF81301">
    <property type="entry name" value="Nucleotidyltransferase"/>
    <property type="match status" value="1"/>
</dbReference>
<accession>A0A927MQA2</accession>
<sequence length="271" mass="30689">MNLPHDYNRFLETLLQQIQRDDRFIGLAAGGSLLSDELDEYSDLDLIPVIDPAHHASVMEQRLDLTAAWGRQVTAFTGEHVGEPRLVISLYEDPLLHVDYKFVTPAELATRIEDPVVLWERTTELTDVIGRTESNHPMPDPAWIEDRFWAWVHYIATKLGRGELFDVLGALNFVREQVLGPLALVSAGHLPRSVRRLETRVPAFAERLQGTVAGYDFKECGEATRTCVTLYRELRDQLAPADLTRRTEAERASLAYLEEVLSRGPRQKTTG</sequence>
<dbReference type="Gene3D" id="3.30.460.10">
    <property type="entry name" value="Beta Polymerase, domain 2"/>
    <property type="match status" value="1"/>
</dbReference>
<dbReference type="RefSeq" id="WP_192748930.1">
    <property type="nucleotide sequence ID" value="NZ_BAABJL010000270.1"/>
</dbReference>